<dbReference type="Pfam" id="PF13181">
    <property type="entry name" value="TPR_8"/>
    <property type="match status" value="2"/>
</dbReference>
<accession>A0ABN6ZI45</accession>
<dbReference type="PANTHER" id="PTHR43630:SF2">
    <property type="entry name" value="GLYCOSYLTRANSFERASE"/>
    <property type="match status" value="1"/>
</dbReference>
<dbReference type="EMBL" id="AP028127">
    <property type="protein sequence ID" value="BEH91032.1"/>
    <property type="molecule type" value="Genomic_DNA"/>
</dbReference>
<dbReference type="SMART" id="SM00028">
    <property type="entry name" value="TPR"/>
    <property type="match status" value="3"/>
</dbReference>
<dbReference type="PANTHER" id="PTHR43630">
    <property type="entry name" value="POLY-BETA-1,6-N-ACETYL-D-GLUCOSAMINE SYNTHASE"/>
    <property type="match status" value="1"/>
</dbReference>
<dbReference type="InterPro" id="IPR001173">
    <property type="entry name" value="Glyco_trans_2-like"/>
</dbReference>
<dbReference type="Gene3D" id="1.25.40.10">
    <property type="entry name" value="Tetratricopeptide repeat domain"/>
    <property type="match status" value="2"/>
</dbReference>
<feature type="repeat" description="TPR" evidence="1">
    <location>
        <begin position="317"/>
        <end position="350"/>
    </location>
</feature>
<dbReference type="SUPFAM" id="SSF48452">
    <property type="entry name" value="TPR-like"/>
    <property type="match status" value="2"/>
</dbReference>
<dbReference type="SUPFAM" id="SSF53448">
    <property type="entry name" value="Nucleotide-diphospho-sugar transferases"/>
    <property type="match status" value="1"/>
</dbReference>
<sequence>MENKPSVSLCMIVKNEESCLEKCLASMQDLVSEIIIVDTGSTDGTIEIAQKYHAVVETYKWQNDFSKARNYSLSLATQEWILVLDADEYLRESDRELFRKALEKKDVDSYYIKTLSFTQKNNSHSCVINLNHRLFRRSKGFYYTGAIHEQLVTKQVVNSQLSEIGFYHTGYLREVVSAKNKPLRNKAILEELLKQNPNSPFHQFNYANELAQLHQYDEAVEFYNKAYRSTSPRQGYMPKLMIFRINTLIANGQEREALAAANEGIKIYPRFTYLMFIKGTLEERLGFTTKAIRSYEACLTLGKPEAQFEFSSASEGLWPHLKLATLYERYGDYEMAIDHYKKYLMIDSSQYKILYSIASCLNRMGITGETLAHQLEAYLPQVQTSYQVLLIDLLMKQKCFEVANGYLKKSRPLEKSSQLVYLYGKNQFYLGNYEESDQYFKKYMALDCFNTVERYYYLMYLFTGHLDYSVETLPYAPVYHEIDNRLQGRGSESFGAEEFKTITYLIEELLLLSQMEWILRIEQVINPMLSLSQRLELAQIYSKYQAHDQVQAQLMTYFAQGGEPNLQVIQLLDRWQRK</sequence>
<dbReference type="RefSeq" id="WP_161832493.1">
    <property type="nucleotide sequence ID" value="NZ_AP028127.1"/>
</dbReference>
<dbReference type="InterPro" id="IPR029044">
    <property type="entry name" value="Nucleotide-diphossugar_trans"/>
</dbReference>
<evidence type="ECO:0000313" key="4">
    <source>
        <dbReference type="Proteomes" id="UP001432099"/>
    </source>
</evidence>
<organism evidence="3 4">
    <name type="scientific">Turicibacter faecis</name>
    <dbReference type="NCBI Taxonomy" id="2963365"/>
    <lineage>
        <taxon>Bacteria</taxon>
        <taxon>Bacillati</taxon>
        <taxon>Bacillota</taxon>
        <taxon>Erysipelotrichia</taxon>
        <taxon>Erysipelotrichales</taxon>
        <taxon>Turicibacteraceae</taxon>
        <taxon>Turicibacter</taxon>
    </lineage>
</organism>
<dbReference type="Pfam" id="PF00535">
    <property type="entry name" value="Glycos_transf_2"/>
    <property type="match status" value="1"/>
</dbReference>
<dbReference type="Gene3D" id="3.90.550.10">
    <property type="entry name" value="Spore Coat Polysaccharide Biosynthesis Protein SpsA, Chain A"/>
    <property type="match status" value="1"/>
</dbReference>
<evidence type="ECO:0000259" key="2">
    <source>
        <dbReference type="Pfam" id="PF00535"/>
    </source>
</evidence>
<evidence type="ECO:0000256" key="1">
    <source>
        <dbReference type="PROSITE-ProRule" id="PRU00339"/>
    </source>
</evidence>
<dbReference type="Proteomes" id="UP001432099">
    <property type="component" value="Chromosome"/>
</dbReference>
<dbReference type="CDD" id="cd02511">
    <property type="entry name" value="Beta4Glucosyltransferase"/>
    <property type="match status" value="1"/>
</dbReference>
<evidence type="ECO:0000313" key="3">
    <source>
        <dbReference type="EMBL" id="BEH91032.1"/>
    </source>
</evidence>
<gene>
    <name evidence="3" type="ORF">T23_11340</name>
</gene>
<protein>
    <recommendedName>
        <fullName evidence="2">Glycosyltransferase 2-like domain-containing protein</fullName>
    </recommendedName>
</protein>
<keyword evidence="4" id="KW-1185">Reference proteome</keyword>
<keyword evidence="1" id="KW-0802">TPR repeat</keyword>
<dbReference type="InterPro" id="IPR019734">
    <property type="entry name" value="TPR_rpt"/>
</dbReference>
<dbReference type="InterPro" id="IPR011990">
    <property type="entry name" value="TPR-like_helical_dom_sf"/>
</dbReference>
<proteinExistence type="predicted"/>
<feature type="domain" description="Glycosyltransferase 2-like" evidence="2">
    <location>
        <begin position="8"/>
        <end position="124"/>
    </location>
</feature>
<dbReference type="PROSITE" id="PS50005">
    <property type="entry name" value="TPR"/>
    <property type="match status" value="1"/>
</dbReference>
<reference evidence="3" key="1">
    <citation type="journal article" date="2024" name="Int. J. Syst. Evol. Microbiol.">
        <title>Turicibacter faecis sp. nov., isolated from faeces of heart failure mouse model.</title>
        <authorList>
            <person name="Imamura Y."/>
            <person name="Motooka D."/>
            <person name="Nakajima Y."/>
            <person name="Ito S."/>
            <person name="Kitakaze M."/>
            <person name="Iida T."/>
            <person name="Nakamura S."/>
        </authorList>
    </citation>
    <scope>NUCLEOTIDE SEQUENCE</scope>
    <source>
        <strain evidence="3">TC023</strain>
    </source>
</reference>
<name>A0ABN6ZI45_9FIRM</name>